<feature type="compositionally biased region" description="Polar residues" evidence="16">
    <location>
        <begin position="1"/>
        <end position="17"/>
    </location>
</feature>
<evidence type="ECO:0000256" key="10">
    <source>
        <dbReference type="ARBA" id="ARBA00023015"/>
    </source>
</evidence>
<keyword evidence="21" id="KW-1185">Reference proteome</keyword>
<dbReference type="EMBL" id="LKCW01000037">
    <property type="protein sequence ID" value="KPM43151.1"/>
    <property type="molecule type" value="Genomic_DNA"/>
</dbReference>
<sequence length="1734" mass="195223">MPETASPENVPSTSNPDSLKLEDHAPLLRSNGDDAPNGAKNGTEGHPEADTETTPKTNGHAHSPNRHAPEDERPFKRRRTRDTTPPGSAKKIKPESPPWRRIEAEGPTSFTQNGRRKSGRINTLPVELLPQGRTRMTRRSVGGKGAGSAKPETPMPNGNSKKLLNGSHKPGPATKTAHTKSTSTPTPKAASKKPATEPRTSSRSTRRRSLSPPPPLPVRHSVRSRRSLRFSDVTDTKDEKPRDAKNDSTNRSPRIKLRVGRSGDIPLVHPDQVRKRPKIGTNFEDFWSRAGDIPVEDGGLQASEDGPPFTDEMAARDATLILRIENEVEPGGLLSQERCSLFLPEPEEEPPRQWARQDHLMKAMANFRKLMVAEQQRHRSTAKKLAEACRDEWLRRQPKSAEQVEVEARETWLLRYRIVVKSVFGTWENVRLEVNRRRLEEWEQEEQRRVKAALNEAVHLSEQKLQARRAELDSEQLSEEDGFDDLTDDASLADDDDELGLASNEDDGDDNEMDEDSDIMSSDDDEADNDDEQKDSVDEGLTQDQLRAKYANIPEVDKKSDMDAPATGPSREDTDAIAATEDPETSDESVDMDDDIGSTDMESNDANEEASGDESEEESDDDAGGLLGMFFGKSELKQMNDEAGVEAPGETGQDIQMQDAGSEDANIEDVTGSPLSDDDDDDEVSLVQHPESVTSEPAQDGHATSELEVSAVSTVSTEHVNGTTQAEDLAEQQTASAPAENTTAEPVQDVSVLEAQDEDLTRMETDQLEKDPGSETMTSATEKPQAVVFDPVTNPPSSDDSLSPPPTLETKPSEFDTASDAEMVIDKTDTVMSVSPQPPSRHKIDVPFLLRGTLREYQRDGLDWLAGLYMNNTNGILADEMGLGKTIQTIALLAHLACTHEVWGPHLVIVPTSVMLNWEMEFKKWCPGFKILAYYGSQEERKRKRQGWNNDDVWNVCITSYQLVLQDQQVFKRRRWHYMILDEAHNIKNFKSQRWQTLLGFNTHSRLLLTGTPLQNNLTELWSLLFFLMPAENGVGGFADLQEFHDWFHKPETQILESGREQMDDEARAIISKLHKVLRPYLLRRLKADVEKQMPAKYEHVEFCRLSKRQRELYDGFLSRNDTKATLASGNYLSIINCLMQLRKVCNHPDLFVDRPIMTSFRMQKSIASDYDVVEQRTRRLLLAQKPMSTVDLGFLNLIPTKYEHLSTAKTDRMAQLSSHRALMDLRETQKARAQQAYVNLDPATVESSIGYLESAARWGRFEELQHCVYLNALRRQQRPIYGKNLVELLTIGIEKRPYKPRPKLPRQIMAWFEEESTLIRSLIPTVNQRADSYKTIIEKFSCATPAVVTRDLEQFVLGRRGVEAFTDKDLQLSAPVRWAPFLPKAAPHDPWHEARMRLSIQFPDKRLLQYDCGKLQILDKLLRKLQAGGHRALIFTQMTKVLDVLERFLNIHGHKYLRLDGATKVEQRQILTDRFNHDPRILCFILSTRSGGLGINLTGADTVIFYDQDWNPAMDKQCQDRCHRIGQTRDVHIYRLISEHTIEANILRKASQKQMLDDVVIQEGEFTTDHFNKISVQDVLGDKVDSTSQGVDAADAALDRVLGGPSSNSDRTVGRVLEQAEDREDVAAARVAEKEIQADEEDFTEKPSNNASGASTVRQGTPASKSVLEGGLLDEADTTPVEQEPEYNAWGDRMQNVDDYMLRIMAEQLKGTKLELPKDKKKGKKKGKDTRKR</sequence>
<comment type="subunit">
    <text evidence="3">Component of the SWR1 chromatin-remodeling complex.</text>
</comment>
<feature type="region of interest" description="Disordered" evidence="16">
    <location>
        <begin position="1710"/>
        <end position="1734"/>
    </location>
</feature>
<evidence type="ECO:0000256" key="2">
    <source>
        <dbReference type="ARBA" id="ARBA00009220"/>
    </source>
</evidence>
<evidence type="ECO:0000256" key="7">
    <source>
        <dbReference type="ARBA" id="ARBA00022806"/>
    </source>
</evidence>
<dbReference type="CDD" id="cd18003">
    <property type="entry name" value="DEXQc_SRCAP"/>
    <property type="match status" value="1"/>
</dbReference>
<reference evidence="20 21" key="1">
    <citation type="submission" date="2015-09" db="EMBL/GenBank/DDBJ databases">
        <title>Draft genome of a European isolate of the apple canker pathogen Neonectria ditissima.</title>
        <authorList>
            <person name="Gomez-Cortecero A."/>
            <person name="Harrison R.J."/>
            <person name="Armitage A.D."/>
        </authorList>
    </citation>
    <scope>NUCLEOTIDE SEQUENCE [LARGE SCALE GENOMIC DNA]</scope>
    <source>
        <strain evidence="20 21">R09/05</strain>
    </source>
</reference>
<feature type="compositionally biased region" description="Basic and acidic residues" evidence="16">
    <location>
        <begin position="759"/>
        <end position="773"/>
    </location>
</feature>
<feature type="region of interest" description="Disordered" evidence="16">
    <location>
        <begin position="1636"/>
        <end position="1695"/>
    </location>
</feature>
<dbReference type="Gene3D" id="1.20.120.850">
    <property type="entry name" value="SWI2/SNF2 ATPases, N-terminal domain"/>
    <property type="match status" value="1"/>
</dbReference>
<name>A0A0P7BBZ9_9HYPO</name>
<keyword evidence="8" id="KW-0067">ATP-binding</keyword>
<evidence type="ECO:0000313" key="21">
    <source>
        <dbReference type="Proteomes" id="UP000050424"/>
    </source>
</evidence>
<keyword evidence="14" id="KW-0539">Nucleus</keyword>
<dbReference type="InterPro" id="IPR000330">
    <property type="entry name" value="SNF2_N"/>
</dbReference>
<evidence type="ECO:0000256" key="5">
    <source>
        <dbReference type="ARBA" id="ARBA00022741"/>
    </source>
</evidence>
<comment type="subcellular location">
    <subcellularLocation>
        <location evidence="1">Nucleus</location>
    </subcellularLocation>
</comment>
<feature type="compositionally biased region" description="Polar residues" evidence="16">
    <location>
        <begin position="711"/>
        <end position="745"/>
    </location>
</feature>
<evidence type="ECO:0000256" key="11">
    <source>
        <dbReference type="ARBA" id="ARBA00023125"/>
    </source>
</evidence>
<evidence type="ECO:0000256" key="9">
    <source>
        <dbReference type="ARBA" id="ARBA00022853"/>
    </source>
</evidence>
<evidence type="ECO:0000256" key="15">
    <source>
        <dbReference type="ARBA" id="ARBA00047995"/>
    </source>
</evidence>
<keyword evidence="11" id="KW-0238">DNA-binding</keyword>
<dbReference type="PANTHER" id="PTHR45685:SF1">
    <property type="entry name" value="HELICASE SRCAP"/>
    <property type="match status" value="1"/>
</dbReference>
<evidence type="ECO:0000256" key="1">
    <source>
        <dbReference type="ARBA" id="ARBA00004123"/>
    </source>
</evidence>
<dbReference type="InterPro" id="IPR014001">
    <property type="entry name" value="Helicase_ATP-bd"/>
</dbReference>
<dbReference type="GO" id="GO:0016887">
    <property type="term" value="F:ATP hydrolysis activity"/>
    <property type="evidence" value="ECO:0007669"/>
    <property type="project" value="EnsemblFungi"/>
</dbReference>
<proteinExistence type="inferred from homology"/>
<evidence type="ECO:0000256" key="12">
    <source>
        <dbReference type="ARBA" id="ARBA00023159"/>
    </source>
</evidence>
<evidence type="ECO:0000256" key="4">
    <source>
        <dbReference type="ARBA" id="ARBA00012551"/>
    </source>
</evidence>
<feature type="region of interest" description="Disordered" evidence="16">
    <location>
        <begin position="1"/>
        <end position="273"/>
    </location>
</feature>
<dbReference type="PROSITE" id="PS51192">
    <property type="entry name" value="HELICASE_ATP_BIND_1"/>
    <property type="match status" value="1"/>
</dbReference>
<feature type="compositionally biased region" description="Basic and acidic residues" evidence="16">
    <location>
        <begin position="232"/>
        <end position="248"/>
    </location>
</feature>
<dbReference type="GO" id="GO:0005829">
    <property type="term" value="C:cytosol"/>
    <property type="evidence" value="ECO:0007669"/>
    <property type="project" value="EnsemblFungi"/>
</dbReference>
<keyword evidence="13" id="KW-0804">Transcription</keyword>
<dbReference type="CDD" id="cd18793">
    <property type="entry name" value="SF2_C_SNF"/>
    <property type="match status" value="1"/>
</dbReference>
<dbReference type="EC" id="3.6.4.12" evidence="4"/>
<dbReference type="GO" id="GO:0003678">
    <property type="term" value="F:DNA helicase activity"/>
    <property type="evidence" value="ECO:0007669"/>
    <property type="project" value="UniProtKB-EC"/>
</dbReference>
<dbReference type="GO" id="GO:0000725">
    <property type="term" value="P:recombinational repair"/>
    <property type="evidence" value="ECO:0007669"/>
    <property type="project" value="EnsemblFungi"/>
</dbReference>
<dbReference type="InterPro" id="IPR002464">
    <property type="entry name" value="DNA/RNA_helicase_DEAH_CS"/>
</dbReference>
<dbReference type="SMART" id="SM00487">
    <property type="entry name" value="DEXDc"/>
    <property type="match status" value="1"/>
</dbReference>
<dbReference type="InterPro" id="IPR027417">
    <property type="entry name" value="P-loop_NTPase"/>
</dbReference>
<feature type="domain" description="Helicase ATP-binding" evidence="17">
    <location>
        <begin position="866"/>
        <end position="1031"/>
    </location>
</feature>
<dbReference type="PANTHER" id="PTHR45685">
    <property type="entry name" value="HELICASE SRCAP-RELATED"/>
    <property type="match status" value="1"/>
</dbReference>
<evidence type="ECO:0000259" key="18">
    <source>
        <dbReference type="PROSITE" id="PS51194"/>
    </source>
</evidence>
<dbReference type="Gene3D" id="3.40.50.10810">
    <property type="entry name" value="Tandem AAA-ATPase domain"/>
    <property type="match status" value="1"/>
</dbReference>
<evidence type="ECO:0000259" key="17">
    <source>
        <dbReference type="PROSITE" id="PS51192"/>
    </source>
</evidence>
<dbReference type="PROSITE" id="PS51194">
    <property type="entry name" value="HELICASE_CTER"/>
    <property type="match status" value="1"/>
</dbReference>
<dbReference type="PROSITE" id="PS51204">
    <property type="entry name" value="HSA"/>
    <property type="match status" value="1"/>
</dbReference>
<dbReference type="FunFam" id="3.40.50.10810:FF:000005">
    <property type="entry name" value="Photoperiod-independent early flowering 1"/>
    <property type="match status" value="1"/>
</dbReference>
<evidence type="ECO:0000256" key="14">
    <source>
        <dbReference type="ARBA" id="ARBA00023242"/>
    </source>
</evidence>
<evidence type="ECO:0000259" key="19">
    <source>
        <dbReference type="PROSITE" id="PS51204"/>
    </source>
</evidence>
<feature type="region of interest" description="Disordered" evidence="16">
    <location>
        <begin position="472"/>
        <end position="816"/>
    </location>
</feature>
<evidence type="ECO:0000256" key="13">
    <source>
        <dbReference type="ARBA" id="ARBA00023163"/>
    </source>
</evidence>
<dbReference type="GO" id="GO:0000812">
    <property type="term" value="C:Swr1 complex"/>
    <property type="evidence" value="ECO:0007669"/>
    <property type="project" value="EnsemblFungi"/>
</dbReference>
<gene>
    <name evidence="20" type="ORF">AK830_g3428</name>
</gene>
<feature type="compositionally biased region" description="Low complexity" evidence="16">
    <location>
        <begin position="172"/>
        <end position="203"/>
    </location>
</feature>
<dbReference type="PROSITE" id="PS00690">
    <property type="entry name" value="DEAH_ATP_HELICASE"/>
    <property type="match status" value="1"/>
</dbReference>
<feature type="compositionally biased region" description="Basic and acidic residues" evidence="16">
    <location>
        <begin position="92"/>
        <end position="104"/>
    </location>
</feature>
<feature type="region of interest" description="Disordered" evidence="16">
    <location>
        <begin position="1599"/>
        <end position="1620"/>
    </location>
</feature>
<dbReference type="Gene3D" id="3.40.50.300">
    <property type="entry name" value="P-loop containing nucleotide triphosphate hydrolases"/>
    <property type="match status" value="1"/>
</dbReference>
<dbReference type="GO" id="GO:0005198">
    <property type="term" value="F:structural molecule activity"/>
    <property type="evidence" value="ECO:0007669"/>
    <property type="project" value="EnsemblFungi"/>
</dbReference>
<dbReference type="InterPro" id="IPR001650">
    <property type="entry name" value="Helicase_C-like"/>
</dbReference>
<feature type="domain" description="HSA" evidence="19">
    <location>
        <begin position="344"/>
        <end position="418"/>
    </location>
</feature>
<feature type="compositionally biased region" description="Acidic residues" evidence="16">
    <location>
        <begin position="581"/>
        <end position="623"/>
    </location>
</feature>
<evidence type="ECO:0000313" key="20">
    <source>
        <dbReference type="EMBL" id="KPM43151.1"/>
    </source>
</evidence>
<comment type="catalytic activity">
    <reaction evidence="15">
        <text>ATP + H2O = ADP + phosphate + H(+)</text>
        <dbReference type="Rhea" id="RHEA:13065"/>
        <dbReference type="ChEBI" id="CHEBI:15377"/>
        <dbReference type="ChEBI" id="CHEBI:15378"/>
        <dbReference type="ChEBI" id="CHEBI:30616"/>
        <dbReference type="ChEBI" id="CHEBI:43474"/>
        <dbReference type="ChEBI" id="CHEBI:456216"/>
        <dbReference type="EC" id="3.6.4.12"/>
    </reaction>
</comment>
<dbReference type="GO" id="GO:0045815">
    <property type="term" value="P:transcription initiation-coupled chromatin remodeling"/>
    <property type="evidence" value="ECO:0007669"/>
    <property type="project" value="EnsemblFungi"/>
</dbReference>
<feature type="domain" description="Helicase C-terminal" evidence="18">
    <location>
        <begin position="1418"/>
        <end position="1568"/>
    </location>
</feature>
<dbReference type="InterPro" id="IPR050520">
    <property type="entry name" value="INO80/SWR1_helicase"/>
</dbReference>
<dbReference type="Proteomes" id="UP000050424">
    <property type="component" value="Unassembled WGS sequence"/>
</dbReference>
<keyword evidence="10" id="KW-0805">Transcription regulation</keyword>
<dbReference type="InterPro" id="IPR049730">
    <property type="entry name" value="SNF2/RAD54-like_C"/>
</dbReference>
<organism evidence="20 21">
    <name type="scientific">Neonectria ditissima</name>
    <dbReference type="NCBI Taxonomy" id="78410"/>
    <lineage>
        <taxon>Eukaryota</taxon>
        <taxon>Fungi</taxon>
        <taxon>Dikarya</taxon>
        <taxon>Ascomycota</taxon>
        <taxon>Pezizomycotina</taxon>
        <taxon>Sordariomycetes</taxon>
        <taxon>Hypocreomycetidae</taxon>
        <taxon>Hypocreales</taxon>
        <taxon>Nectriaceae</taxon>
        <taxon>Neonectria</taxon>
    </lineage>
</organism>
<dbReference type="FunFam" id="3.40.50.300:FF:000655">
    <property type="entry name" value="Protein PHOTOPERIOD-INDEPENDENT EARLY FLOWERING 1"/>
    <property type="match status" value="1"/>
</dbReference>
<dbReference type="InterPro" id="IPR014012">
    <property type="entry name" value="HSA_dom"/>
</dbReference>
<accession>A0A0P7BBZ9</accession>
<evidence type="ECO:0000256" key="8">
    <source>
        <dbReference type="ARBA" id="ARBA00022840"/>
    </source>
</evidence>
<dbReference type="Pfam" id="PF00176">
    <property type="entry name" value="SNF2-rel_dom"/>
    <property type="match status" value="1"/>
</dbReference>
<dbReference type="SUPFAM" id="SSF52540">
    <property type="entry name" value="P-loop containing nucleoside triphosphate hydrolases"/>
    <property type="match status" value="2"/>
</dbReference>
<keyword evidence="12" id="KW-0010">Activator</keyword>
<dbReference type="GO" id="GO:0042393">
    <property type="term" value="F:histone binding"/>
    <property type="evidence" value="ECO:0007669"/>
    <property type="project" value="TreeGrafter"/>
</dbReference>
<dbReference type="OrthoDB" id="372624at2759"/>
<keyword evidence="7 20" id="KW-0347">Helicase</keyword>
<evidence type="ECO:0000256" key="6">
    <source>
        <dbReference type="ARBA" id="ARBA00022801"/>
    </source>
</evidence>
<dbReference type="InterPro" id="IPR038718">
    <property type="entry name" value="SNF2-like_sf"/>
</dbReference>
<dbReference type="SMART" id="SM00490">
    <property type="entry name" value="HELICc"/>
    <property type="match status" value="1"/>
</dbReference>
<dbReference type="GO" id="GO:0140849">
    <property type="term" value="F:ATP-dependent H2AZ histone chaperone activity"/>
    <property type="evidence" value="ECO:0007669"/>
    <property type="project" value="EnsemblFungi"/>
</dbReference>
<keyword evidence="9" id="KW-0156">Chromatin regulator</keyword>
<dbReference type="Pfam" id="PF07529">
    <property type="entry name" value="HSA"/>
    <property type="match status" value="1"/>
</dbReference>
<feature type="compositionally biased region" description="Polar residues" evidence="16">
    <location>
        <begin position="1647"/>
        <end position="1665"/>
    </location>
</feature>
<keyword evidence="5" id="KW-0547">Nucleotide-binding</keyword>
<evidence type="ECO:0000256" key="3">
    <source>
        <dbReference type="ARBA" id="ARBA00011826"/>
    </source>
</evidence>
<dbReference type="GO" id="GO:0005524">
    <property type="term" value="F:ATP binding"/>
    <property type="evidence" value="ECO:0007669"/>
    <property type="project" value="UniProtKB-KW"/>
</dbReference>
<dbReference type="Pfam" id="PF00271">
    <property type="entry name" value="Helicase_C"/>
    <property type="match status" value="1"/>
</dbReference>
<feature type="compositionally biased region" description="Acidic residues" evidence="16">
    <location>
        <begin position="473"/>
        <end position="533"/>
    </location>
</feature>
<comment type="similarity">
    <text evidence="2">Belongs to the SNF2/RAD54 helicase family. SWR1 subfamily.</text>
</comment>
<evidence type="ECO:0000256" key="16">
    <source>
        <dbReference type="SAM" id="MobiDB-lite"/>
    </source>
</evidence>
<feature type="compositionally biased region" description="Basic residues" evidence="16">
    <location>
        <begin position="1720"/>
        <end position="1734"/>
    </location>
</feature>
<keyword evidence="6" id="KW-0378">Hydrolase</keyword>
<dbReference type="GO" id="GO:0031492">
    <property type="term" value="F:nucleosomal DNA binding"/>
    <property type="evidence" value="ECO:0007669"/>
    <property type="project" value="EnsemblFungi"/>
</dbReference>
<comment type="caution">
    <text evidence="20">The sequence shown here is derived from an EMBL/GenBank/DDBJ whole genome shotgun (WGS) entry which is preliminary data.</text>
</comment>
<protein>
    <recommendedName>
        <fullName evidence="4">DNA helicase</fullName>
        <ecNumber evidence="4">3.6.4.12</ecNumber>
    </recommendedName>
</protein>
<dbReference type="STRING" id="78410.A0A0P7BBZ9"/>